<dbReference type="AlphaFoldDB" id="A0A4Y7TAK3"/>
<dbReference type="EMBL" id="QPFP01000019">
    <property type="protein sequence ID" value="TEB31207.1"/>
    <property type="molecule type" value="Genomic_DNA"/>
</dbReference>
<name>A0A4Y7TAK3_COPMI</name>
<keyword evidence="2" id="KW-1185">Reference proteome</keyword>
<evidence type="ECO:0000313" key="2">
    <source>
        <dbReference type="Proteomes" id="UP000298030"/>
    </source>
</evidence>
<gene>
    <name evidence="1" type="ORF">FA13DRAFT_1732654</name>
</gene>
<proteinExistence type="predicted"/>
<dbReference type="Proteomes" id="UP000298030">
    <property type="component" value="Unassembled WGS sequence"/>
</dbReference>
<protein>
    <submittedName>
        <fullName evidence="1">Uncharacterized protein</fullName>
    </submittedName>
</protein>
<sequence>MSIGLAAGRPRQTGFEVMELEDNPQRAVEMTGEVLEHWQWGVDRGRRASEFLS</sequence>
<reference evidence="1 2" key="1">
    <citation type="journal article" date="2019" name="Nat. Ecol. Evol.">
        <title>Megaphylogeny resolves global patterns of mushroom evolution.</title>
        <authorList>
            <person name="Varga T."/>
            <person name="Krizsan K."/>
            <person name="Foldi C."/>
            <person name="Dima B."/>
            <person name="Sanchez-Garcia M."/>
            <person name="Sanchez-Ramirez S."/>
            <person name="Szollosi G.J."/>
            <person name="Szarkandi J.G."/>
            <person name="Papp V."/>
            <person name="Albert L."/>
            <person name="Andreopoulos W."/>
            <person name="Angelini C."/>
            <person name="Antonin V."/>
            <person name="Barry K.W."/>
            <person name="Bougher N.L."/>
            <person name="Buchanan P."/>
            <person name="Buyck B."/>
            <person name="Bense V."/>
            <person name="Catcheside P."/>
            <person name="Chovatia M."/>
            <person name="Cooper J."/>
            <person name="Damon W."/>
            <person name="Desjardin D."/>
            <person name="Finy P."/>
            <person name="Geml J."/>
            <person name="Haridas S."/>
            <person name="Hughes K."/>
            <person name="Justo A."/>
            <person name="Karasinski D."/>
            <person name="Kautmanova I."/>
            <person name="Kiss B."/>
            <person name="Kocsube S."/>
            <person name="Kotiranta H."/>
            <person name="LaButti K.M."/>
            <person name="Lechner B.E."/>
            <person name="Liimatainen K."/>
            <person name="Lipzen A."/>
            <person name="Lukacs Z."/>
            <person name="Mihaltcheva S."/>
            <person name="Morgado L.N."/>
            <person name="Niskanen T."/>
            <person name="Noordeloos M.E."/>
            <person name="Ohm R.A."/>
            <person name="Ortiz-Santana B."/>
            <person name="Ovrebo C."/>
            <person name="Racz N."/>
            <person name="Riley R."/>
            <person name="Savchenko A."/>
            <person name="Shiryaev A."/>
            <person name="Soop K."/>
            <person name="Spirin V."/>
            <person name="Szebenyi C."/>
            <person name="Tomsovsky M."/>
            <person name="Tulloss R.E."/>
            <person name="Uehling J."/>
            <person name="Grigoriev I.V."/>
            <person name="Vagvolgyi C."/>
            <person name="Papp T."/>
            <person name="Martin F.M."/>
            <person name="Miettinen O."/>
            <person name="Hibbett D.S."/>
            <person name="Nagy L.G."/>
        </authorList>
    </citation>
    <scope>NUCLEOTIDE SEQUENCE [LARGE SCALE GENOMIC DNA]</scope>
    <source>
        <strain evidence="1 2">FP101781</strain>
    </source>
</reference>
<organism evidence="1 2">
    <name type="scientific">Coprinellus micaceus</name>
    <name type="common">Glistening ink-cap mushroom</name>
    <name type="synonym">Coprinus micaceus</name>
    <dbReference type="NCBI Taxonomy" id="71717"/>
    <lineage>
        <taxon>Eukaryota</taxon>
        <taxon>Fungi</taxon>
        <taxon>Dikarya</taxon>
        <taxon>Basidiomycota</taxon>
        <taxon>Agaricomycotina</taxon>
        <taxon>Agaricomycetes</taxon>
        <taxon>Agaricomycetidae</taxon>
        <taxon>Agaricales</taxon>
        <taxon>Agaricineae</taxon>
        <taxon>Psathyrellaceae</taxon>
        <taxon>Coprinellus</taxon>
    </lineage>
</organism>
<evidence type="ECO:0000313" key="1">
    <source>
        <dbReference type="EMBL" id="TEB31207.1"/>
    </source>
</evidence>
<accession>A0A4Y7TAK3</accession>
<comment type="caution">
    <text evidence="1">The sequence shown here is derived from an EMBL/GenBank/DDBJ whole genome shotgun (WGS) entry which is preliminary data.</text>
</comment>